<reference evidence="11" key="1">
    <citation type="journal article" date="2015" name="Nature">
        <title>Complex archaea that bridge the gap between prokaryotes and eukaryotes.</title>
        <authorList>
            <person name="Spang A."/>
            <person name="Saw J.H."/>
            <person name="Jorgensen S.L."/>
            <person name="Zaremba-Niedzwiedzka K."/>
            <person name="Martijn J."/>
            <person name="Lind A.E."/>
            <person name="van Eijk R."/>
            <person name="Schleper C."/>
            <person name="Guy L."/>
            <person name="Ettema T.J."/>
        </authorList>
    </citation>
    <scope>NUCLEOTIDE SEQUENCE</scope>
</reference>
<evidence type="ECO:0000256" key="4">
    <source>
        <dbReference type="ARBA" id="ARBA00022481"/>
    </source>
</evidence>
<organism evidence="11">
    <name type="scientific">marine sediment metagenome</name>
    <dbReference type="NCBI Taxonomy" id="412755"/>
    <lineage>
        <taxon>unclassified sequences</taxon>
        <taxon>metagenomes</taxon>
        <taxon>ecological metagenomes</taxon>
    </lineage>
</organism>
<evidence type="ECO:0000256" key="3">
    <source>
        <dbReference type="ARBA" id="ARBA00022475"/>
    </source>
</evidence>
<dbReference type="InterPro" id="IPR045584">
    <property type="entry name" value="Pilin-like"/>
</dbReference>
<dbReference type="NCBIfam" id="TIGR02532">
    <property type="entry name" value="IV_pilin_GFxxxE"/>
    <property type="match status" value="1"/>
</dbReference>
<evidence type="ECO:0000256" key="9">
    <source>
        <dbReference type="SAM" id="Phobius"/>
    </source>
</evidence>
<dbReference type="Pfam" id="PF02501">
    <property type="entry name" value="T2SSI"/>
    <property type="match status" value="1"/>
</dbReference>
<evidence type="ECO:0000256" key="7">
    <source>
        <dbReference type="ARBA" id="ARBA00022989"/>
    </source>
</evidence>
<dbReference type="Pfam" id="PF07963">
    <property type="entry name" value="N_methyl"/>
    <property type="match status" value="1"/>
</dbReference>
<gene>
    <name evidence="11" type="ORF">LCGC14_0075730</name>
</gene>
<dbReference type="GO" id="GO:0005886">
    <property type="term" value="C:plasma membrane"/>
    <property type="evidence" value="ECO:0007669"/>
    <property type="project" value="UniProtKB-SubCell"/>
</dbReference>
<accession>A0A0F9Y0J6</accession>
<evidence type="ECO:0000256" key="5">
    <source>
        <dbReference type="ARBA" id="ARBA00022519"/>
    </source>
</evidence>
<dbReference type="InterPro" id="IPR003413">
    <property type="entry name" value="T2SS_GspI_C"/>
</dbReference>
<comment type="caution">
    <text evidence="11">The sequence shown here is derived from an EMBL/GenBank/DDBJ whole genome shotgun (WGS) entry which is preliminary data.</text>
</comment>
<keyword evidence="4" id="KW-0488">Methylation</keyword>
<dbReference type="SUPFAM" id="SSF54523">
    <property type="entry name" value="Pili subunits"/>
    <property type="match status" value="1"/>
</dbReference>
<name>A0A0F9Y0J6_9ZZZZ</name>
<feature type="transmembrane region" description="Helical" evidence="9">
    <location>
        <begin position="12"/>
        <end position="34"/>
    </location>
</feature>
<dbReference type="PANTHER" id="PTHR38779">
    <property type="entry name" value="TYPE II SECRETION SYSTEM PROTEIN I-RELATED"/>
    <property type="match status" value="1"/>
</dbReference>
<sequence>MSRRLPAQIQAQGFTLIEVMVALFVVAVALPALMFQLGTQLSSTGVLRDKTLASWVAQDQLAIHRLQSAGNASGELQGERLLAEREWPWLLSTETTPVPGMVRQTLRVYPDVTARQRQRDAIVEMTVYARTGAVSGAL</sequence>
<evidence type="ECO:0000256" key="1">
    <source>
        <dbReference type="ARBA" id="ARBA00004377"/>
    </source>
</evidence>
<feature type="domain" description="Type II secretion system protein GspI C-terminal" evidence="10">
    <location>
        <begin position="47"/>
        <end position="128"/>
    </location>
</feature>
<dbReference type="GO" id="GO:0015628">
    <property type="term" value="P:protein secretion by the type II secretion system"/>
    <property type="evidence" value="ECO:0007669"/>
    <property type="project" value="InterPro"/>
</dbReference>
<evidence type="ECO:0000256" key="2">
    <source>
        <dbReference type="ARBA" id="ARBA00008358"/>
    </source>
</evidence>
<evidence type="ECO:0000256" key="8">
    <source>
        <dbReference type="ARBA" id="ARBA00023136"/>
    </source>
</evidence>
<keyword evidence="8 9" id="KW-0472">Membrane</keyword>
<dbReference type="InterPro" id="IPR012902">
    <property type="entry name" value="N_methyl_site"/>
</dbReference>
<dbReference type="InterPro" id="IPR010052">
    <property type="entry name" value="T2SS_protein-GspI"/>
</dbReference>
<keyword evidence="3" id="KW-1003">Cell membrane</keyword>
<dbReference type="NCBIfam" id="TIGR01707">
    <property type="entry name" value="gspI"/>
    <property type="match status" value="1"/>
</dbReference>
<keyword evidence="5" id="KW-0997">Cell inner membrane</keyword>
<evidence type="ECO:0000256" key="6">
    <source>
        <dbReference type="ARBA" id="ARBA00022692"/>
    </source>
</evidence>
<evidence type="ECO:0000259" key="10">
    <source>
        <dbReference type="Pfam" id="PF02501"/>
    </source>
</evidence>
<keyword evidence="7 9" id="KW-1133">Transmembrane helix</keyword>
<dbReference type="PANTHER" id="PTHR38779:SF2">
    <property type="entry name" value="TYPE II SECRETION SYSTEM PROTEIN I-RELATED"/>
    <property type="match status" value="1"/>
</dbReference>
<dbReference type="Gene3D" id="3.30.1300.30">
    <property type="entry name" value="GSPII I/J protein-like"/>
    <property type="match status" value="1"/>
</dbReference>
<keyword evidence="6 9" id="KW-0812">Transmembrane</keyword>
<proteinExistence type="inferred from homology"/>
<dbReference type="AlphaFoldDB" id="A0A0F9Y0J6"/>
<comment type="similarity">
    <text evidence="2">Belongs to the GSP I family.</text>
</comment>
<comment type="subcellular location">
    <subcellularLocation>
        <location evidence="1">Cell inner membrane</location>
        <topology evidence="1">Single-pass membrane protein</topology>
    </subcellularLocation>
</comment>
<dbReference type="EMBL" id="LAZR01000019">
    <property type="protein sequence ID" value="KKO05302.1"/>
    <property type="molecule type" value="Genomic_DNA"/>
</dbReference>
<dbReference type="GO" id="GO:0015627">
    <property type="term" value="C:type II protein secretion system complex"/>
    <property type="evidence" value="ECO:0007669"/>
    <property type="project" value="InterPro"/>
</dbReference>
<evidence type="ECO:0000313" key="11">
    <source>
        <dbReference type="EMBL" id="KKO05302.1"/>
    </source>
</evidence>
<protein>
    <recommendedName>
        <fullName evidence="10">Type II secretion system protein GspI C-terminal domain-containing protein</fullName>
    </recommendedName>
</protein>